<reference evidence="1 2" key="1">
    <citation type="submission" date="2020-06" db="EMBL/GenBank/DDBJ databases">
        <title>Genome mining for natural products.</title>
        <authorList>
            <person name="Zhang B."/>
            <person name="Shi J."/>
            <person name="Ge H."/>
        </authorList>
    </citation>
    <scope>NUCLEOTIDE SEQUENCE [LARGE SCALE GENOMIC DNA]</scope>
    <source>
        <strain evidence="1 2">NA02069</strain>
    </source>
</reference>
<protein>
    <submittedName>
        <fullName evidence="1">Uncharacterized protein</fullName>
    </submittedName>
</protein>
<evidence type="ECO:0000313" key="1">
    <source>
        <dbReference type="EMBL" id="QKZ23841.1"/>
    </source>
</evidence>
<dbReference type="AlphaFoldDB" id="A0A7H8TJZ7"/>
<keyword evidence="2" id="KW-1185">Reference proteome</keyword>
<organism evidence="1 2">
    <name type="scientific">Streptomyces chartreusis</name>
    <dbReference type="NCBI Taxonomy" id="1969"/>
    <lineage>
        <taxon>Bacteria</taxon>
        <taxon>Bacillati</taxon>
        <taxon>Actinomycetota</taxon>
        <taxon>Actinomycetes</taxon>
        <taxon>Kitasatosporales</taxon>
        <taxon>Streptomycetaceae</taxon>
        <taxon>Streptomyces</taxon>
    </lineage>
</organism>
<dbReference type="RefSeq" id="WP_176578455.1">
    <property type="nucleotide sequence ID" value="NZ_CBDRGH010000022.1"/>
</dbReference>
<sequence>MPSTGPDPSQITTMQSLLTAHRLTASLPAEGMLTVDLGSGARITVTTADERGPLWVARAGETSVYDSPTAERLAAADLTAADVSADLDTAWAAEAVARYAAEAERGTNLSHLYDGSLGCVLERAFEAHGIPIVAYPGSTVQCSGRLVVLPDGNDIALWDAVHTTASIPAADYERFGAAYRLVDDSPRYSEVPEEEIPLVRTGSLWGDLAILIHTVKAWRDAVS</sequence>
<gene>
    <name evidence="1" type="ORF">HUT05_44690</name>
</gene>
<evidence type="ECO:0000313" key="2">
    <source>
        <dbReference type="Proteomes" id="UP000509418"/>
    </source>
</evidence>
<name>A0A7H8TJZ7_STRCX</name>
<dbReference type="EMBL" id="CP056041">
    <property type="protein sequence ID" value="QKZ23841.1"/>
    <property type="molecule type" value="Genomic_DNA"/>
</dbReference>
<proteinExistence type="predicted"/>
<accession>A0A7H8TJZ7</accession>
<dbReference type="Proteomes" id="UP000509418">
    <property type="component" value="Chromosome"/>
</dbReference>